<proteinExistence type="predicted"/>
<dbReference type="InterPro" id="IPR050297">
    <property type="entry name" value="LipidA_mod_glycosyltrf_83"/>
</dbReference>
<comment type="subcellular location">
    <subcellularLocation>
        <location evidence="1">Cell membrane</location>
        <topology evidence="1">Multi-pass membrane protein</topology>
    </subcellularLocation>
</comment>
<evidence type="ECO:0000256" key="4">
    <source>
        <dbReference type="ARBA" id="ARBA00022679"/>
    </source>
</evidence>
<evidence type="ECO:0000256" key="7">
    <source>
        <dbReference type="ARBA" id="ARBA00023136"/>
    </source>
</evidence>
<feature type="transmembrane region" description="Helical" evidence="8">
    <location>
        <begin position="269"/>
        <end position="292"/>
    </location>
</feature>
<evidence type="ECO:0000259" key="9">
    <source>
        <dbReference type="Pfam" id="PF13231"/>
    </source>
</evidence>
<dbReference type="Proteomes" id="UP000256503">
    <property type="component" value="Chromosome"/>
</dbReference>
<feature type="transmembrane region" description="Helical" evidence="8">
    <location>
        <begin position="85"/>
        <end position="102"/>
    </location>
</feature>
<gene>
    <name evidence="10" type="ORF">DVB73_00895</name>
</gene>
<evidence type="ECO:0000313" key="11">
    <source>
        <dbReference type="Proteomes" id="UP000256503"/>
    </source>
</evidence>
<name>A0AAD0VRU1_PSEDL</name>
<protein>
    <submittedName>
        <fullName evidence="10">Glycosyltransferase family 39 protein</fullName>
    </submittedName>
</protein>
<evidence type="ECO:0000256" key="5">
    <source>
        <dbReference type="ARBA" id="ARBA00022692"/>
    </source>
</evidence>
<feature type="transmembrane region" description="Helical" evidence="8">
    <location>
        <begin position="163"/>
        <end position="194"/>
    </location>
</feature>
<keyword evidence="3" id="KW-0328">Glycosyltransferase</keyword>
<evidence type="ECO:0000256" key="8">
    <source>
        <dbReference type="SAM" id="Phobius"/>
    </source>
</evidence>
<accession>A0AAD0VRU1</accession>
<evidence type="ECO:0000256" key="2">
    <source>
        <dbReference type="ARBA" id="ARBA00022475"/>
    </source>
</evidence>
<dbReference type="PANTHER" id="PTHR33908">
    <property type="entry name" value="MANNOSYLTRANSFERASE YKCB-RELATED"/>
    <property type="match status" value="1"/>
</dbReference>
<dbReference type="GO" id="GO:0010041">
    <property type="term" value="P:response to iron(III) ion"/>
    <property type="evidence" value="ECO:0007669"/>
    <property type="project" value="TreeGrafter"/>
</dbReference>
<dbReference type="GO" id="GO:0005886">
    <property type="term" value="C:plasma membrane"/>
    <property type="evidence" value="ECO:0007669"/>
    <property type="project" value="UniProtKB-SubCell"/>
</dbReference>
<evidence type="ECO:0000313" key="10">
    <source>
        <dbReference type="EMBL" id="AXM94485.1"/>
    </source>
</evidence>
<keyword evidence="7 8" id="KW-0472">Membrane</keyword>
<feature type="transmembrane region" description="Helical" evidence="8">
    <location>
        <begin position="215"/>
        <end position="236"/>
    </location>
</feature>
<sequence length="533" mass="59641">MPRFKSLGVERLVLVALALMLVGAGIGWRQPMNVDEERFLGVALEMLQSGNWFIPHRAAEIYGDKPPLFMWTVALFSYLTDSPKVALYLPGLLSTATLVLVLHDLGRRLWCRRVGVIAALLFLATYQSYSILRTGQIDSFLCLWVALGVYGLLRHLLLGPAWAWFYLACAAMGLGIISKGVGFLPALLLLPYAWAVHKQWRGVVAMPGQGWRWSLGLLWLLAGCAVWLLPLLVSIADGGGAAELAYLKEILLRQTASRYANAWDHREPFWYFFVEVIPKYWLPLVLALPWLVPAWRRQLQKRDGRFLVLLGWVALVLLFFSLSSGKRKLYIFPALPGLVLAIAPLLPWLLQRWWKGRPGWRKAFTAVVLAWFCLWFARGFIEPVKEGRNPHETLMAEAARATDGAELVLVNWREGHWLFARQPIVHFGFSGSSNAEAAAYWLRQHPAAFALVPAAELGHCFSPSKARKLGDTSRATWYVVGAEADNGRCQPAAPDRVYRFAWASALQVCAQRAGQAPARSAIRVQGTAGQCVF</sequence>
<feature type="domain" description="Glycosyltransferase RgtA/B/C/D-like" evidence="9">
    <location>
        <begin position="64"/>
        <end position="206"/>
    </location>
</feature>
<dbReference type="Pfam" id="PF13231">
    <property type="entry name" value="PMT_2"/>
    <property type="match status" value="1"/>
</dbReference>
<evidence type="ECO:0000256" key="3">
    <source>
        <dbReference type="ARBA" id="ARBA00022676"/>
    </source>
</evidence>
<dbReference type="InterPro" id="IPR038731">
    <property type="entry name" value="RgtA/B/C-like"/>
</dbReference>
<feature type="transmembrane region" description="Helical" evidence="8">
    <location>
        <begin position="114"/>
        <end position="132"/>
    </location>
</feature>
<dbReference type="EMBL" id="CP031146">
    <property type="protein sequence ID" value="AXM94485.1"/>
    <property type="molecule type" value="Genomic_DNA"/>
</dbReference>
<evidence type="ECO:0000256" key="6">
    <source>
        <dbReference type="ARBA" id="ARBA00022989"/>
    </source>
</evidence>
<keyword evidence="4" id="KW-0808">Transferase</keyword>
<dbReference type="GO" id="GO:0009103">
    <property type="term" value="P:lipopolysaccharide biosynthetic process"/>
    <property type="evidence" value="ECO:0007669"/>
    <property type="project" value="TreeGrafter"/>
</dbReference>
<dbReference type="RefSeq" id="WP_042156604.1">
    <property type="nucleotide sequence ID" value="NZ_BSOM01000002.1"/>
</dbReference>
<keyword evidence="2" id="KW-1003">Cell membrane</keyword>
<dbReference type="PANTHER" id="PTHR33908:SF3">
    <property type="entry name" value="UNDECAPRENYL PHOSPHATE-ALPHA-4-AMINO-4-DEOXY-L-ARABINOSE ARABINOSYL TRANSFERASE"/>
    <property type="match status" value="1"/>
</dbReference>
<feature type="transmembrane region" description="Helical" evidence="8">
    <location>
        <begin position="304"/>
        <end position="323"/>
    </location>
</feature>
<organism evidence="10 11">
    <name type="scientific">Pseudomonas plecoglossicida</name>
    <dbReference type="NCBI Taxonomy" id="70775"/>
    <lineage>
        <taxon>Bacteria</taxon>
        <taxon>Pseudomonadati</taxon>
        <taxon>Pseudomonadota</taxon>
        <taxon>Gammaproteobacteria</taxon>
        <taxon>Pseudomonadales</taxon>
        <taxon>Pseudomonadaceae</taxon>
        <taxon>Pseudomonas</taxon>
    </lineage>
</organism>
<reference evidence="10 11" key="1">
    <citation type="submission" date="2018-07" db="EMBL/GenBank/DDBJ databases">
        <title>Complete genome sequence of a Pseudomonas plecoglossicida strain pathogenic to the marine fish, Larimichthys crocea.</title>
        <authorList>
            <person name="Tao Z."/>
        </authorList>
    </citation>
    <scope>NUCLEOTIDE SEQUENCE [LARGE SCALE GENOMIC DNA]</scope>
    <source>
        <strain evidence="10 11">XSDHY-P</strain>
    </source>
</reference>
<feature type="transmembrane region" description="Helical" evidence="8">
    <location>
        <begin position="362"/>
        <end position="381"/>
    </location>
</feature>
<feature type="transmembrane region" description="Helical" evidence="8">
    <location>
        <begin position="329"/>
        <end position="350"/>
    </location>
</feature>
<keyword evidence="5 8" id="KW-0812">Transmembrane</keyword>
<dbReference type="AlphaFoldDB" id="A0AAD0VRU1"/>
<evidence type="ECO:0000256" key="1">
    <source>
        <dbReference type="ARBA" id="ARBA00004651"/>
    </source>
</evidence>
<keyword evidence="6 8" id="KW-1133">Transmembrane helix</keyword>
<feature type="transmembrane region" description="Helical" evidence="8">
    <location>
        <begin position="12"/>
        <end position="28"/>
    </location>
</feature>
<dbReference type="GeneID" id="49611962"/>
<dbReference type="GO" id="GO:0016763">
    <property type="term" value="F:pentosyltransferase activity"/>
    <property type="evidence" value="ECO:0007669"/>
    <property type="project" value="TreeGrafter"/>
</dbReference>